<evidence type="ECO:0000259" key="3">
    <source>
        <dbReference type="PROSITE" id="PS51406"/>
    </source>
</evidence>
<comment type="caution">
    <text evidence="4">The sequence shown here is derived from an EMBL/GenBank/DDBJ whole genome shotgun (WGS) entry which is preliminary data.</text>
</comment>
<dbReference type="InterPro" id="IPR002181">
    <property type="entry name" value="Fibrinogen_a/b/g_C_dom"/>
</dbReference>
<dbReference type="NCBIfam" id="NF040941">
    <property type="entry name" value="GGGWT_bact"/>
    <property type="match status" value="1"/>
</dbReference>
<keyword evidence="1" id="KW-0175">Coiled coil</keyword>
<dbReference type="AlphaFoldDB" id="A0AA38IUQ9"/>
<dbReference type="SUPFAM" id="SSF56496">
    <property type="entry name" value="Fibrinogen C-terminal domain-like"/>
    <property type="match status" value="1"/>
</dbReference>
<dbReference type="InterPro" id="IPR050373">
    <property type="entry name" value="Fibrinogen_C-term_domain"/>
</dbReference>
<name>A0AA38IUQ9_9CUCU</name>
<dbReference type="Pfam" id="PF00147">
    <property type="entry name" value="Fibrinogen_C"/>
    <property type="match status" value="1"/>
</dbReference>
<feature type="signal peptide" evidence="2">
    <location>
        <begin position="1"/>
        <end position="20"/>
    </location>
</feature>
<evidence type="ECO:0000256" key="1">
    <source>
        <dbReference type="SAM" id="Coils"/>
    </source>
</evidence>
<reference evidence="4" key="1">
    <citation type="journal article" date="2023" name="G3 (Bethesda)">
        <title>Whole genome assemblies of Zophobas morio and Tenebrio molitor.</title>
        <authorList>
            <person name="Kaur S."/>
            <person name="Stinson S.A."/>
            <person name="diCenzo G.C."/>
        </authorList>
    </citation>
    <scope>NUCLEOTIDE SEQUENCE</scope>
    <source>
        <strain evidence="4">QUZm001</strain>
    </source>
</reference>
<feature type="chain" id="PRO_5041348370" description="Fibrinogen C-terminal domain-containing protein" evidence="2">
    <location>
        <begin position="21"/>
        <end position="425"/>
    </location>
</feature>
<proteinExistence type="predicted"/>
<dbReference type="GO" id="GO:0005615">
    <property type="term" value="C:extracellular space"/>
    <property type="evidence" value="ECO:0007669"/>
    <property type="project" value="TreeGrafter"/>
</dbReference>
<dbReference type="PANTHER" id="PTHR19143">
    <property type="entry name" value="FIBRINOGEN/TENASCIN/ANGIOPOEITIN"/>
    <property type="match status" value="1"/>
</dbReference>
<dbReference type="Gene3D" id="3.90.215.10">
    <property type="entry name" value="Gamma Fibrinogen, chain A, domain 1"/>
    <property type="match status" value="1"/>
</dbReference>
<evidence type="ECO:0000313" key="5">
    <source>
        <dbReference type="Proteomes" id="UP001168821"/>
    </source>
</evidence>
<dbReference type="InterPro" id="IPR036056">
    <property type="entry name" value="Fibrinogen-like_C"/>
</dbReference>
<dbReference type="InterPro" id="IPR014716">
    <property type="entry name" value="Fibrinogen_a/b/g_C_1"/>
</dbReference>
<keyword evidence="5" id="KW-1185">Reference proteome</keyword>
<dbReference type="PANTHER" id="PTHR19143:SF458">
    <property type="entry name" value="FIBRINOGEN C-TERMINAL DOMAIN-CONTAINING PROTEIN-RELATED"/>
    <property type="match status" value="1"/>
</dbReference>
<dbReference type="PROSITE" id="PS51406">
    <property type="entry name" value="FIBRINOGEN_C_2"/>
    <property type="match status" value="1"/>
</dbReference>
<sequence>MDLKLHLSLIAALFTLSANSEQNEDRKFAVISTTASPHSPADKLIFDDQLEIRQSLATMKDRLERFEVRMTQIQRALEKLLKLHGVKLERDITATVDSSDLSKIGKVVEEALKLYKSCGNASGQVEDKLQQIKDDLVNEIEKKRNEPTRFSAADLEGFKRDVLNGVSSDVEAARKAIDGFESKLESTNDRLERVTKKVGGVDDDSTISPTGGEFARNCKEVLTKGNTKSGIYTIRPPRASQPFKVQCDMDTRGGGWTYVMRRFDGSQDFYLNWTDYNDGFGNLEGEFWLGLKHLHELTGTKPNELLFVLTDWDDKTVYSHFKKFSVGNEEESYLIKVIQGYSGDGGVSFTSHLNWRFNTLDRQDTYGSCVETYHGPWWYGPGCFHVKLTGKYLKGEIKSFGDGIHYSQFHGYRYSLKEVKMLVKI</sequence>
<dbReference type="SMART" id="SM00186">
    <property type="entry name" value="FBG"/>
    <property type="match status" value="1"/>
</dbReference>
<dbReference type="Proteomes" id="UP001168821">
    <property type="component" value="Unassembled WGS sequence"/>
</dbReference>
<accession>A0AA38IUQ9</accession>
<feature type="coiled-coil region" evidence="1">
    <location>
        <begin position="170"/>
        <end position="197"/>
    </location>
</feature>
<evidence type="ECO:0000313" key="4">
    <source>
        <dbReference type="EMBL" id="KAJ3664168.1"/>
    </source>
</evidence>
<gene>
    <name evidence="4" type="ORF">Zmor_008359</name>
</gene>
<dbReference type="EMBL" id="JALNTZ010000002">
    <property type="protein sequence ID" value="KAJ3664168.1"/>
    <property type="molecule type" value="Genomic_DNA"/>
</dbReference>
<protein>
    <recommendedName>
        <fullName evidence="3">Fibrinogen C-terminal domain-containing protein</fullName>
    </recommendedName>
</protein>
<dbReference type="CDD" id="cd00087">
    <property type="entry name" value="FReD"/>
    <property type="match status" value="1"/>
</dbReference>
<organism evidence="4 5">
    <name type="scientific">Zophobas morio</name>
    <dbReference type="NCBI Taxonomy" id="2755281"/>
    <lineage>
        <taxon>Eukaryota</taxon>
        <taxon>Metazoa</taxon>
        <taxon>Ecdysozoa</taxon>
        <taxon>Arthropoda</taxon>
        <taxon>Hexapoda</taxon>
        <taxon>Insecta</taxon>
        <taxon>Pterygota</taxon>
        <taxon>Neoptera</taxon>
        <taxon>Endopterygota</taxon>
        <taxon>Coleoptera</taxon>
        <taxon>Polyphaga</taxon>
        <taxon>Cucujiformia</taxon>
        <taxon>Tenebrionidae</taxon>
        <taxon>Zophobas</taxon>
    </lineage>
</organism>
<keyword evidence="2" id="KW-0732">Signal</keyword>
<feature type="domain" description="Fibrinogen C-terminal" evidence="3">
    <location>
        <begin position="209"/>
        <end position="425"/>
    </location>
</feature>
<feature type="coiled-coil region" evidence="1">
    <location>
        <begin position="56"/>
        <end position="83"/>
    </location>
</feature>
<evidence type="ECO:0000256" key="2">
    <source>
        <dbReference type="SAM" id="SignalP"/>
    </source>
</evidence>